<evidence type="ECO:0000256" key="1">
    <source>
        <dbReference type="SAM" id="MobiDB-lite"/>
    </source>
</evidence>
<protein>
    <recommendedName>
        <fullName evidence="4">PB1 domain-containing protein</fullName>
    </recommendedName>
</protein>
<feature type="compositionally biased region" description="Basic residues" evidence="1">
    <location>
        <begin position="110"/>
        <end position="123"/>
    </location>
</feature>
<gene>
    <name evidence="2" type="primary">Necator_chrI.g1193</name>
    <name evidence="2" type="ORF">RB195_005067</name>
</gene>
<proteinExistence type="predicted"/>
<evidence type="ECO:0000313" key="3">
    <source>
        <dbReference type="Proteomes" id="UP001303046"/>
    </source>
</evidence>
<evidence type="ECO:0008006" key="4">
    <source>
        <dbReference type="Google" id="ProtNLM"/>
    </source>
</evidence>
<comment type="caution">
    <text evidence="2">The sequence shown here is derived from an EMBL/GenBank/DDBJ whole genome shotgun (WGS) entry which is preliminary data.</text>
</comment>
<sequence length="187" mass="22394">MTDEEKTVTIKLYCSNEPRMVISYKDKKDLFEQYQKKMKRLGIPTDDVYWADWDSDRYKVRTASDLLRAVEHCTPTKLHIPGNYDDDGWPISDEEDEEEEREEGKEERKKRNRSRSGHQHKSPFIKGPLDCDHMPWDFVPWNFAMDPRYGYGPASFNYDPPTEKSRRSLHERRNRYCCCNGRKFENL</sequence>
<keyword evidence="3" id="KW-1185">Reference proteome</keyword>
<name>A0ABR1BMW6_NECAM</name>
<accession>A0ABR1BMW6</accession>
<evidence type="ECO:0000313" key="2">
    <source>
        <dbReference type="EMBL" id="KAK6727141.1"/>
    </source>
</evidence>
<organism evidence="2 3">
    <name type="scientific">Necator americanus</name>
    <name type="common">Human hookworm</name>
    <dbReference type="NCBI Taxonomy" id="51031"/>
    <lineage>
        <taxon>Eukaryota</taxon>
        <taxon>Metazoa</taxon>
        <taxon>Ecdysozoa</taxon>
        <taxon>Nematoda</taxon>
        <taxon>Chromadorea</taxon>
        <taxon>Rhabditida</taxon>
        <taxon>Rhabditina</taxon>
        <taxon>Rhabditomorpha</taxon>
        <taxon>Strongyloidea</taxon>
        <taxon>Ancylostomatidae</taxon>
        <taxon>Bunostominae</taxon>
        <taxon>Necator</taxon>
    </lineage>
</organism>
<feature type="compositionally biased region" description="Acidic residues" evidence="1">
    <location>
        <begin position="84"/>
        <end position="101"/>
    </location>
</feature>
<reference evidence="2 3" key="1">
    <citation type="submission" date="2023-08" db="EMBL/GenBank/DDBJ databases">
        <title>A Necator americanus chromosomal reference genome.</title>
        <authorList>
            <person name="Ilik V."/>
            <person name="Petrzelkova K.J."/>
            <person name="Pardy F."/>
            <person name="Fuh T."/>
            <person name="Niatou-Singa F.S."/>
            <person name="Gouil Q."/>
            <person name="Baker L."/>
            <person name="Ritchie M.E."/>
            <person name="Jex A.R."/>
            <person name="Gazzola D."/>
            <person name="Li H."/>
            <person name="Toshio Fujiwara R."/>
            <person name="Zhan B."/>
            <person name="Aroian R.V."/>
            <person name="Pafco B."/>
            <person name="Schwarz E.M."/>
        </authorList>
    </citation>
    <scope>NUCLEOTIDE SEQUENCE [LARGE SCALE GENOMIC DNA]</scope>
    <source>
        <strain evidence="2 3">Aroian</strain>
        <tissue evidence="2">Whole animal</tissue>
    </source>
</reference>
<dbReference type="Pfam" id="PF17618">
    <property type="entry name" value="SL4P"/>
    <property type="match status" value="1"/>
</dbReference>
<dbReference type="InterPro" id="IPR035127">
    <property type="entry name" value="SL4P"/>
</dbReference>
<dbReference type="EMBL" id="JAVFWL010000001">
    <property type="protein sequence ID" value="KAK6727141.1"/>
    <property type="molecule type" value="Genomic_DNA"/>
</dbReference>
<dbReference type="Proteomes" id="UP001303046">
    <property type="component" value="Unassembled WGS sequence"/>
</dbReference>
<feature type="region of interest" description="Disordered" evidence="1">
    <location>
        <begin position="79"/>
        <end position="126"/>
    </location>
</feature>